<dbReference type="PROSITE" id="PS50004">
    <property type="entry name" value="C2"/>
    <property type="match status" value="2"/>
</dbReference>
<protein>
    <recommendedName>
        <fullName evidence="3">C2 domain-containing protein</fullName>
    </recommendedName>
</protein>
<feature type="domain" description="C2" evidence="3">
    <location>
        <begin position="413"/>
        <end position="546"/>
    </location>
</feature>
<dbReference type="GO" id="GO:0098793">
    <property type="term" value="C:presynapse"/>
    <property type="evidence" value="ECO:0007669"/>
    <property type="project" value="GOC"/>
</dbReference>
<comment type="caution">
    <text evidence="4">The sequence shown here is derived from an EMBL/GenBank/DDBJ whole genome shotgun (WGS) entry which is preliminary data.</text>
</comment>
<dbReference type="FunFam" id="2.60.40.150:FF:000080">
    <property type="entry name" value="Putative synaptotagmin-12"/>
    <property type="match status" value="1"/>
</dbReference>
<dbReference type="Gene3D" id="2.60.40.150">
    <property type="entry name" value="C2 domain"/>
    <property type="match status" value="2"/>
</dbReference>
<dbReference type="GO" id="GO:0005509">
    <property type="term" value="F:calcium ion binding"/>
    <property type="evidence" value="ECO:0007669"/>
    <property type="project" value="TreeGrafter"/>
</dbReference>
<evidence type="ECO:0000256" key="1">
    <source>
        <dbReference type="SAM" id="MobiDB-lite"/>
    </source>
</evidence>
<dbReference type="InterPro" id="IPR000008">
    <property type="entry name" value="C2_dom"/>
</dbReference>
<organism evidence="4 5">
    <name type="scientific">Polyplax serrata</name>
    <name type="common">Common mouse louse</name>
    <dbReference type="NCBI Taxonomy" id="468196"/>
    <lineage>
        <taxon>Eukaryota</taxon>
        <taxon>Metazoa</taxon>
        <taxon>Ecdysozoa</taxon>
        <taxon>Arthropoda</taxon>
        <taxon>Hexapoda</taxon>
        <taxon>Insecta</taxon>
        <taxon>Pterygota</taxon>
        <taxon>Neoptera</taxon>
        <taxon>Paraneoptera</taxon>
        <taxon>Psocodea</taxon>
        <taxon>Troctomorpha</taxon>
        <taxon>Phthiraptera</taxon>
        <taxon>Anoplura</taxon>
        <taxon>Polyplacidae</taxon>
        <taxon>Polyplax</taxon>
    </lineage>
</organism>
<dbReference type="GO" id="GO:0005544">
    <property type="term" value="F:calcium-dependent phospholipid binding"/>
    <property type="evidence" value="ECO:0007669"/>
    <property type="project" value="TreeGrafter"/>
</dbReference>
<evidence type="ECO:0000256" key="2">
    <source>
        <dbReference type="SAM" id="Phobius"/>
    </source>
</evidence>
<name>A0AAN8NS07_POLSC</name>
<dbReference type="GO" id="GO:0048488">
    <property type="term" value="P:synaptic vesicle endocytosis"/>
    <property type="evidence" value="ECO:0007669"/>
    <property type="project" value="TreeGrafter"/>
</dbReference>
<feature type="compositionally biased region" description="Pro residues" evidence="1">
    <location>
        <begin position="211"/>
        <end position="237"/>
    </location>
</feature>
<feature type="compositionally biased region" description="Low complexity" evidence="1">
    <location>
        <begin position="159"/>
        <end position="170"/>
    </location>
</feature>
<dbReference type="GO" id="GO:0030276">
    <property type="term" value="F:clathrin binding"/>
    <property type="evidence" value="ECO:0007669"/>
    <property type="project" value="TreeGrafter"/>
</dbReference>
<feature type="region of interest" description="Disordered" evidence="1">
    <location>
        <begin position="145"/>
        <end position="245"/>
    </location>
</feature>
<dbReference type="GO" id="GO:0000149">
    <property type="term" value="F:SNARE binding"/>
    <property type="evidence" value="ECO:0007669"/>
    <property type="project" value="TreeGrafter"/>
</dbReference>
<keyword evidence="2" id="KW-1133">Transmembrane helix</keyword>
<feature type="transmembrane region" description="Helical" evidence="2">
    <location>
        <begin position="7"/>
        <end position="33"/>
    </location>
</feature>
<feature type="compositionally biased region" description="Pro residues" evidence="1">
    <location>
        <begin position="181"/>
        <end position="194"/>
    </location>
</feature>
<dbReference type="GO" id="GO:0001786">
    <property type="term" value="F:phosphatidylserine binding"/>
    <property type="evidence" value="ECO:0007669"/>
    <property type="project" value="TreeGrafter"/>
</dbReference>
<dbReference type="InterPro" id="IPR035892">
    <property type="entry name" value="C2_domain_sf"/>
</dbReference>
<dbReference type="EMBL" id="JAWJWE010000040">
    <property type="protein sequence ID" value="KAK6619536.1"/>
    <property type="molecule type" value="Genomic_DNA"/>
</dbReference>
<dbReference type="Proteomes" id="UP001372834">
    <property type="component" value="Unassembled WGS sequence"/>
</dbReference>
<dbReference type="GO" id="GO:0005886">
    <property type="term" value="C:plasma membrane"/>
    <property type="evidence" value="ECO:0007669"/>
    <property type="project" value="TreeGrafter"/>
</dbReference>
<evidence type="ECO:0000259" key="3">
    <source>
        <dbReference type="PROSITE" id="PS50004"/>
    </source>
</evidence>
<dbReference type="PANTHER" id="PTHR10024:SF252">
    <property type="entry name" value="SYNAPTOTAGMIN-12"/>
    <property type="match status" value="1"/>
</dbReference>
<proteinExistence type="predicted"/>
<feature type="domain" description="C2" evidence="3">
    <location>
        <begin position="282"/>
        <end position="402"/>
    </location>
</feature>
<reference evidence="4 5" key="1">
    <citation type="submission" date="2023-10" db="EMBL/GenBank/DDBJ databases">
        <title>Genomes of two closely related lineages of the louse Polyplax serrata with different host specificities.</title>
        <authorList>
            <person name="Martinu J."/>
            <person name="Tarabai H."/>
            <person name="Stefka J."/>
            <person name="Hypsa V."/>
        </authorList>
    </citation>
    <scope>NUCLEOTIDE SEQUENCE [LARGE SCALE GENOMIC DNA]</scope>
    <source>
        <strain evidence="4">HR10_N</strain>
    </source>
</reference>
<feature type="compositionally biased region" description="Polar residues" evidence="1">
    <location>
        <begin position="145"/>
        <end position="156"/>
    </location>
</feature>
<dbReference type="PANTHER" id="PTHR10024">
    <property type="entry name" value="SYNAPTOTAGMIN"/>
    <property type="match status" value="1"/>
</dbReference>
<accession>A0AAN8NS07</accession>
<dbReference type="AlphaFoldDB" id="A0AAN8NS07"/>
<keyword evidence="2" id="KW-0812">Transmembrane</keyword>
<dbReference type="GO" id="GO:0048791">
    <property type="term" value="P:calcium ion-regulated exocytosis of neurotransmitter"/>
    <property type="evidence" value="ECO:0007669"/>
    <property type="project" value="TreeGrafter"/>
</dbReference>
<dbReference type="Pfam" id="PF00168">
    <property type="entry name" value="C2"/>
    <property type="match status" value="2"/>
</dbReference>
<dbReference type="SMART" id="SM00239">
    <property type="entry name" value="C2"/>
    <property type="match status" value="2"/>
</dbReference>
<dbReference type="GO" id="GO:0070382">
    <property type="term" value="C:exocytic vesicle"/>
    <property type="evidence" value="ECO:0007669"/>
    <property type="project" value="TreeGrafter"/>
</dbReference>
<evidence type="ECO:0000313" key="5">
    <source>
        <dbReference type="Proteomes" id="UP001372834"/>
    </source>
</evidence>
<evidence type="ECO:0000313" key="4">
    <source>
        <dbReference type="EMBL" id="KAK6619536.1"/>
    </source>
</evidence>
<keyword evidence="2" id="KW-0472">Membrane</keyword>
<sequence>MGDFQIVLTMLFLAVLIFFVVLTICRFIGLWTWTATWVFSSKEEKLNLTKSKGHYNANGYFVPSDSMGDINLCYSGSFKRFDPVDHDYKIAMTTFSPPPSFEQVLSYPQEISLPYATVQSNDLSEFTKPSCYGSNVGNQTLYRTGNTPGFSSSQPALMSPPTSYMSSSVSFGREPISENIPPQPLRLAPAPPPSFTGTETMAKTDAKKPEPPSIRVPITPPPIPPRSKVPRQEPPPVKLRSQASLEREEALTQVQGLQRAISCESVSSDTSIALADLEEPHVTGYLCIGLDYDSECADLSVSVLEAKDLVGPDPENQTLMDTYVRVNLLPDKTTNIQTRVYKKSNSPSYKEKFLFALEPNEFSIRSLSFNVYCSDKNSNTLIGEGDLRLCDVSSRQGVTTWITLTDTGQTRTEWGELMLSLSYLPTAERLTVVVVKARNLVFPQQRDSGDPFVKVYLLKQGKKIYKKKTSVKKRERSPIFNEAMIFNVPAASLQNLQLRLTVAENIGEPKACSLGHVILGSEASGKALSHWIQMLSTLRKPISMWHSLRK</sequence>
<gene>
    <name evidence="4" type="ORF">RUM43_012293</name>
</gene>
<dbReference type="SUPFAM" id="SSF49562">
    <property type="entry name" value="C2 domain (Calcium/lipid-binding domain, CaLB)"/>
    <property type="match status" value="2"/>
</dbReference>